<dbReference type="Gene3D" id="3.20.20.70">
    <property type="entry name" value="Aldolase class I"/>
    <property type="match status" value="1"/>
</dbReference>
<reference evidence="2 3" key="1">
    <citation type="submission" date="2014-06" db="EMBL/GenBank/DDBJ databases">
        <title>Evolutionary Origins and Diversification of the Mycorrhizal Mutualists.</title>
        <authorList>
            <consortium name="DOE Joint Genome Institute"/>
            <consortium name="Mycorrhizal Genomics Consortium"/>
            <person name="Kohler A."/>
            <person name="Kuo A."/>
            <person name="Nagy L.G."/>
            <person name="Floudas D."/>
            <person name="Copeland A."/>
            <person name="Barry K.W."/>
            <person name="Cichocki N."/>
            <person name="Veneault-Fourrey C."/>
            <person name="LaButti K."/>
            <person name="Lindquist E.A."/>
            <person name="Lipzen A."/>
            <person name="Lundell T."/>
            <person name="Morin E."/>
            <person name="Murat C."/>
            <person name="Riley R."/>
            <person name="Ohm R."/>
            <person name="Sun H."/>
            <person name="Tunlid A."/>
            <person name="Henrissat B."/>
            <person name="Grigoriev I.V."/>
            <person name="Hibbett D.S."/>
            <person name="Martin F."/>
        </authorList>
    </citation>
    <scope>NUCLEOTIDE SEQUENCE [LARGE SCALE GENOMIC DNA]</scope>
    <source>
        <strain evidence="2 3">SS14</strain>
    </source>
</reference>
<dbReference type="AlphaFoldDB" id="A0A0C9UMW8"/>
<dbReference type="GO" id="GO:0016491">
    <property type="term" value="F:oxidoreductase activity"/>
    <property type="evidence" value="ECO:0007669"/>
    <property type="project" value="InterPro"/>
</dbReference>
<proteinExistence type="predicted"/>
<dbReference type="InterPro" id="IPR001155">
    <property type="entry name" value="OxRdtase_FMN_N"/>
</dbReference>
<sequence>MPEQIVSGKPVWAPPIAARGGKFKTLPGPPGYVTPTEFPNPWVMTLLNNSGMRPFMLRKLALMVLSIRFHSHGANSYLPDQFLDSASNKRTDICGGSVNNRSRFILEATKSLASVWGADRVAVKLSPTGGYNNMGMPLEETLETFRYLIMELDAMKLAYLALMRG</sequence>
<dbReference type="PANTHER" id="PTHR22893:SF91">
    <property type="entry name" value="NADPH DEHYDROGENASE 2-RELATED"/>
    <property type="match status" value="1"/>
</dbReference>
<dbReference type="SUPFAM" id="SSF51395">
    <property type="entry name" value="FMN-linked oxidoreductases"/>
    <property type="match status" value="1"/>
</dbReference>
<evidence type="ECO:0000259" key="1">
    <source>
        <dbReference type="Pfam" id="PF00724"/>
    </source>
</evidence>
<dbReference type="Proteomes" id="UP000054279">
    <property type="component" value="Unassembled WGS sequence"/>
</dbReference>
<gene>
    <name evidence="2" type="ORF">M422DRAFT_261530</name>
</gene>
<feature type="domain" description="NADH:flavin oxidoreductase/NADH oxidase N-terminal" evidence="1">
    <location>
        <begin position="72"/>
        <end position="152"/>
    </location>
</feature>
<dbReference type="InterPro" id="IPR013785">
    <property type="entry name" value="Aldolase_TIM"/>
</dbReference>
<dbReference type="EMBL" id="KN837181">
    <property type="protein sequence ID" value="KIJ36199.1"/>
    <property type="molecule type" value="Genomic_DNA"/>
</dbReference>
<protein>
    <recommendedName>
        <fullName evidence="1">NADH:flavin oxidoreductase/NADH oxidase N-terminal domain-containing protein</fullName>
    </recommendedName>
</protein>
<dbReference type="GO" id="GO:0010181">
    <property type="term" value="F:FMN binding"/>
    <property type="evidence" value="ECO:0007669"/>
    <property type="project" value="InterPro"/>
</dbReference>
<dbReference type="InterPro" id="IPR045247">
    <property type="entry name" value="Oye-like"/>
</dbReference>
<organism evidence="2 3">
    <name type="scientific">Sphaerobolus stellatus (strain SS14)</name>
    <dbReference type="NCBI Taxonomy" id="990650"/>
    <lineage>
        <taxon>Eukaryota</taxon>
        <taxon>Fungi</taxon>
        <taxon>Dikarya</taxon>
        <taxon>Basidiomycota</taxon>
        <taxon>Agaricomycotina</taxon>
        <taxon>Agaricomycetes</taxon>
        <taxon>Phallomycetidae</taxon>
        <taxon>Geastrales</taxon>
        <taxon>Sphaerobolaceae</taxon>
        <taxon>Sphaerobolus</taxon>
    </lineage>
</organism>
<accession>A0A0C9UMW8</accession>
<dbReference type="PANTHER" id="PTHR22893">
    <property type="entry name" value="NADH OXIDOREDUCTASE-RELATED"/>
    <property type="match status" value="1"/>
</dbReference>
<evidence type="ECO:0000313" key="2">
    <source>
        <dbReference type="EMBL" id="KIJ36199.1"/>
    </source>
</evidence>
<evidence type="ECO:0000313" key="3">
    <source>
        <dbReference type="Proteomes" id="UP000054279"/>
    </source>
</evidence>
<keyword evidence="3" id="KW-1185">Reference proteome</keyword>
<dbReference type="OrthoDB" id="276546at2759"/>
<name>A0A0C9UMW8_SPHS4</name>
<dbReference type="HOGENOM" id="CLU_1611822_0_0_1"/>
<dbReference type="Pfam" id="PF00724">
    <property type="entry name" value="Oxidored_FMN"/>
    <property type="match status" value="1"/>
</dbReference>